<keyword evidence="5" id="KW-1185">Reference proteome</keyword>
<name>A0A429ZA29_9ENTE</name>
<feature type="domain" description="N-acetyltransferase" evidence="3">
    <location>
        <begin position="3"/>
        <end position="160"/>
    </location>
</feature>
<accession>A0A429ZA29</accession>
<protein>
    <submittedName>
        <fullName evidence="4">GNAT family N-acetyltransferase</fullName>
    </submittedName>
</protein>
<dbReference type="RefSeq" id="WP_125958547.1">
    <property type="nucleotide sequence ID" value="NZ_JAQEJV010000018.1"/>
</dbReference>
<dbReference type="OrthoDB" id="9798006at2"/>
<dbReference type="InterPro" id="IPR000182">
    <property type="entry name" value="GNAT_dom"/>
</dbReference>
<dbReference type="Proteomes" id="UP000288490">
    <property type="component" value="Unassembled WGS sequence"/>
</dbReference>
<evidence type="ECO:0000313" key="4">
    <source>
        <dbReference type="EMBL" id="RST90558.1"/>
    </source>
</evidence>
<dbReference type="CDD" id="cd04301">
    <property type="entry name" value="NAT_SF"/>
    <property type="match status" value="1"/>
</dbReference>
<comment type="caution">
    <text evidence="4">The sequence shown here is derived from an EMBL/GenBank/DDBJ whole genome shotgun (WGS) entry which is preliminary data.</text>
</comment>
<keyword evidence="2" id="KW-0012">Acyltransferase</keyword>
<evidence type="ECO:0000256" key="2">
    <source>
        <dbReference type="ARBA" id="ARBA00023315"/>
    </source>
</evidence>
<organism evidence="4 5">
    <name type="scientific">Vagococcus bubulae</name>
    <dbReference type="NCBI Taxonomy" id="1977868"/>
    <lineage>
        <taxon>Bacteria</taxon>
        <taxon>Bacillati</taxon>
        <taxon>Bacillota</taxon>
        <taxon>Bacilli</taxon>
        <taxon>Lactobacillales</taxon>
        <taxon>Enterococcaceae</taxon>
        <taxon>Vagococcus</taxon>
    </lineage>
</organism>
<dbReference type="PROSITE" id="PS51186">
    <property type="entry name" value="GNAT"/>
    <property type="match status" value="1"/>
</dbReference>
<dbReference type="SUPFAM" id="SSF55729">
    <property type="entry name" value="Acyl-CoA N-acyltransferases (Nat)"/>
    <property type="match status" value="1"/>
</dbReference>
<dbReference type="AlphaFoldDB" id="A0A429ZA29"/>
<keyword evidence="1 4" id="KW-0808">Transferase</keyword>
<gene>
    <name evidence="4" type="ORF">CBF36_11660</name>
</gene>
<dbReference type="InterPro" id="IPR016181">
    <property type="entry name" value="Acyl_CoA_acyltransferase"/>
</dbReference>
<dbReference type="Gene3D" id="3.40.630.30">
    <property type="match status" value="1"/>
</dbReference>
<proteinExistence type="predicted"/>
<evidence type="ECO:0000259" key="3">
    <source>
        <dbReference type="PROSITE" id="PS51186"/>
    </source>
</evidence>
<evidence type="ECO:0000256" key="1">
    <source>
        <dbReference type="ARBA" id="ARBA00022679"/>
    </source>
</evidence>
<dbReference type="EMBL" id="NGJT01000037">
    <property type="protein sequence ID" value="RST90558.1"/>
    <property type="molecule type" value="Genomic_DNA"/>
</dbReference>
<dbReference type="PANTHER" id="PTHR43072">
    <property type="entry name" value="N-ACETYLTRANSFERASE"/>
    <property type="match status" value="1"/>
</dbReference>
<evidence type="ECO:0000313" key="5">
    <source>
        <dbReference type="Proteomes" id="UP000288490"/>
    </source>
</evidence>
<dbReference type="PANTHER" id="PTHR43072:SF23">
    <property type="entry name" value="UPF0039 PROTEIN C11D3.02C"/>
    <property type="match status" value="1"/>
</dbReference>
<dbReference type="GO" id="GO:0016747">
    <property type="term" value="F:acyltransferase activity, transferring groups other than amino-acyl groups"/>
    <property type="evidence" value="ECO:0007669"/>
    <property type="project" value="InterPro"/>
</dbReference>
<reference evidence="4 5" key="1">
    <citation type="submission" date="2017-05" db="EMBL/GenBank/DDBJ databases">
        <title>Vagococcus spp. assemblies.</title>
        <authorList>
            <person name="Gulvik C.A."/>
        </authorList>
    </citation>
    <scope>NUCLEOTIDE SEQUENCE [LARGE SCALE GENOMIC DNA]</scope>
    <source>
        <strain evidence="4 5">SS1994</strain>
    </source>
</reference>
<sequence length="166" mass="19257">MTVTFSYATYQDLPKIIEIYNQAVPTRLSTADTSPVTVESKIIWFESYNQMTRPLWVMKQDETIVGWVALEDFYGRPAFKATAEISLYIDNQFQGQGLGQKALDWVFSQLPQCQVTTIMAYVFHHNVASQKLFFRNGFEQWAHLPNIANMDDELYSLDILGRTFRH</sequence>
<dbReference type="Pfam" id="PF00583">
    <property type="entry name" value="Acetyltransf_1"/>
    <property type="match status" value="1"/>
</dbReference>